<evidence type="ECO:0000313" key="3">
    <source>
        <dbReference type="Proteomes" id="UP001597106"/>
    </source>
</evidence>
<name>A0ABW3GK92_9PROT</name>
<proteinExistence type="predicted"/>
<reference evidence="3" key="1">
    <citation type="journal article" date="2019" name="Int. J. Syst. Evol. Microbiol.">
        <title>The Global Catalogue of Microorganisms (GCM) 10K type strain sequencing project: providing services to taxonomists for standard genome sequencing and annotation.</title>
        <authorList>
            <consortium name="The Broad Institute Genomics Platform"/>
            <consortium name="The Broad Institute Genome Sequencing Center for Infectious Disease"/>
            <person name="Wu L."/>
            <person name="Ma J."/>
        </authorList>
    </citation>
    <scope>NUCLEOTIDE SEQUENCE [LARGE SCALE GENOMIC DNA]</scope>
    <source>
        <strain evidence="3">CCUG 59685</strain>
    </source>
</reference>
<dbReference type="RefSeq" id="WP_379074354.1">
    <property type="nucleotide sequence ID" value="NZ_JBHTJW010000002.1"/>
</dbReference>
<keyword evidence="1" id="KW-0732">Signal</keyword>
<feature type="chain" id="PRO_5047265755" evidence="1">
    <location>
        <begin position="22"/>
        <end position="82"/>
    </location>
</feature>
<gene>
    <name evidence="2" type="ORF">ACFQ1T_04595</name>
</gene>
<dbReference type="Proteomes" id="UP001597106">
    <property type="component" value="Unassembled WGS sequence"/>
</dbReference>
<keyword evidence="3" id="KW-1185">Reference proteome</keyword>
<sequence>MSLVLSSVLVLTLLAACVIPAHPFHQQALSPSQPPVCLQNLTRTLGCDPGNQTRQAAVMVRGQVLWLSPVTNQAQDESNVSP</sequence>
<dbReference type="EMBL" id="JBHTJW010000002">
    <property type="protein sequence ID" value="MFD0929054.1"/>
    <property type="molecule type" value="Genomic_DNA"/>
</dbReference>
<evidence type="ECO:0000313" key="2">
    <source>
        <dbReference type="EMBL" id="MFD0929054.1"/>
    </source>
</evidence>
<feature type="signal peptide" evidence="1">
    <location>
        <begin position="1"/>
        <end position="21"/>
    </location>
</feature>
<organism evidence="2 3">
    <name type="scientific">Methylophilus glucosoxydans</name>
    <dbReference type="NCBI Taxonomy" id="752553"/>
    <lineage>
        <taxon>Bacteria</taxon>
        <taxon>Pseudomonadati</taxon>
        <taxon>Pseudomonadota</taxon>
        <taxon>Betaproteobacteria</taxon>
        <taxon>Nitrosomonadales</taxon>
        <taxon>Methylophilaceae</taxon>
        <taxon>Methylophilus</taxon>
    </lineage>
</organism>
<accession>A0ABW3GK92</accession>
<comment type="caution">
    <text evidence="2">The sequence shown here is derived from an EMBL/GenBank/DDBJ whole genome shotgun (WGS) entry which is preliminary data.</text>
</comment>
<protein>
    <submittedName>
        <fullName evidence="2">Uncharacterized protein</fullName>
    </submittedName>
</protein>
<evidence type="ECO:0000256" key="1">
    <source>
        <dbReference type="SAM" id="SignalP"/>
    </source>
</evidence>